<protein>
    <submittedName>
        <fullName evidence="2">Rubrerythrin family protein</fullName>
    </submittedName>
</protein>
<feature type="domain" description="Ferritin-like diiron" evidence="1">
    <location>
        <begin position="1"/>
        <end position="130"/>
    </location>
</feature>
<dbReference type="SUPFAM" id="SSF47240">
    <property type="entry name" value="Ferritin-like"/>
    <property type="match status" value="1"/>
</dbReference>
<dbReference type="PANTHER" id="PTHR33746:SF4">
    <property type="entry name" value="RUBRERYTHRIN"/>
    <property type="match status" value="1"/>
</dbReference>
<dbReference type="CDD" id="cd01041">
    <property type="entry name" value="Rubrerythrin"/>
    <property type="match status" value="1"/>
</dbReference>
<comment type="caution">
    <text evidence="2">The sequence shown here is derived from an EMBL/GenBank/DDBJ whole genome shotgun (WGS) entry which is preliminary data.</text>
</comment>
<organism evidence="2 3">
    <name type="scientific">Capillibacterium thermochitinicola</name>
    <dbReference type="NCBI Taxonomy" id="2699427"/>
    <lineage>
        <taxon>Bacteria</taxon>
        <taxon>Bacillati</taxon>
        <taxon>Bacillota</taxon>
        <taxon>Capillibacterium</taxon>
    </lineage>
</organism>
<evidence type="ECO:0000259" key="1">
    <source>
        <dbReference type="PROSITE" id="PS50905"/>
    </source>
</evidence>
<reference evidence="2" key="1">
    <citation type="submission" date="2020-06" db="EMBL/GenBank/DDBJ databases">
        <title>Novel chitinolytic bacterium.</title>
        <authorList>
            <person name="Ungkulpasvich U."/>
            <person name="Kosugi A."/>
            <person name="Uke A."/>
        </authorList>
    </citation>
    <scope>NUCLEOTIDE SEQUENCE</scope>
    <source>
        <strain evidence="2">UUS1-1</strain>
    </source>
</reference>
<evidence type="ECO:0000313" key="2">
    <source>
        <dbReference type="EMBL" id="MBA2132496.1"/>
    </source>
</evidence>
<dbReference type="InterPro" id="IPR009078">
    <property type="entry name" value="Ferritin-like_SF"/>
</dbReference>
<dbReference type="GO" id="GO:0046872">
    <property type="term" value="F:metal ion binding"/>
    <property type="evidence" value="ECO:0007669"/>
    <property type="project" value="InterPro"/>
</dbReference>
<dbReference type="InterPro" id="IPR052753">
    <property type="entry name" value="Rbr2/Nigerythrin"/>
</dbReference>
<dbReference type="EMBL" id="JAAKDE010000004">
    <property type="protein sequence ID" value="MBA2132496.1"/>
    <property type="molecule type" value="Genomic_DNA"/>
</dbReference>
<dbReference type="PANTHER" id="PTHR33746">
    <property type="entry name" value="RUBRERYTHRIN"/>
    <property type="match status" value="1"/>
</dbReference>
<dbReference type="AlphaFoldDB" id="A0A8J6LIC1"/>
<dbReference type="Proteomes" id="UP000657177">
    <property type="component" value="Unassembled WGS sequence"/>
</dbReference>
<name>A0A8J6LIC1_9FIRM</name>
<dbReference type="Gene3D" id="1.20.1260.10">
    <property type="match status" value="1"/>
</dbReference>
<gene>
    <name evidence="2" type="ORF">G5B42_02910</name>
</gene>
<accession>A0A8J6LIC1</accession>
<dbReference type="InterPro" id="IPR012347">
    <property type="entry name" value="Ferritin-like"/>
</dbReference>
<proteinExistence type="predicted"/>
<dbReference type="PROSITE" id="PS50905">
    <property type="entry name" value="FERRITIN_LIKE"/>
    <property type="match status" value="1"/>
</dbReference>
<dbReference type="SUPFAM" id="SSF57802">
    <property type="entry name" value="Rubredoxin-like"/>
    <property type="match status" value="1"/>
</dbReference>
<dbReference type="RefSeq" id="WP_181338940.1">
    <property type="nucleotide sequence ID" value="NZ_JAAKDE010000004.1"/>
</dbReference>
<dbReference type="GO" id="GO:0016491">
    <property type="term" value="F:oxidoreductase activity"/>
    <property type="evidence" value="ECO:0007669"/>
    <property type="project" value="InterPro"/>
</dbReference>
<dbReference type="Gene3D" id="2.20.28.10">
    <property type="match status" value="1"/>
</dbReference>
<sequence length="164" mass="18273">MQDGKTLSNLMAAFAGEAQANRKYLAYAKKAEAEGKHNVAKLFRVTAEAETIHALKEFELAGKLGSTSENLEAAIAGETHEFKEMYPEFLKLAEEEGNKAAARAFKFALEAEKVHARLFQEALENLEETEEVFYYLCPVCGNIEKSVPDKCAICQLPGEKFIKY</sequence>
<evidence type="ECO:0000313" key="3">
    <source>
        <dbReference type="Proteomes" id="UP000657177"/>
    </source>
</evidence>
<dbReference type="InterPro" id="IPR009040">
    <property type="entry name" value="Ferritin-like_diiron"/>
</dbReference>
<dbReference type="InterPro" id="IPR003251">
    <property type="entry name" value="Rr_diiron-bd_dom"/>
</dbReference>
<keyword evidence="3" id="KW-1185">Reference proteome</keyword>
<dbReference type="Pfam" id="PF02915">
    <property type="entry name" value="Rubrerythrin"/>
    <property type="match status" value="1"/>
</dbReference>